<dbReference type="SUPFAM" id="SSF52540">
    <property type="entry name" value="P-loop containing nucleoside triphosphate hydrolases"/>
    <property type="match status" value="1"/>
</dbReference>
<evidence type="ECO:0000256" key="4">
    <source>
        <dbReference type="SAM" id="MobiDB-lite"/>
    </source>
</evidence>
<gene>
    <name evidence="6" type="ORF">RDB_LOCUS19402</name>
</gene>
<evidence type="ECO:0000313" key="6">
    <source>
        <dbReference type="EMBL" id="CAE6427211.1"/>
    </source>
</evidence>
<evidence type="ECO:0000256" key="1">
    <source>
        <dbReference type="ARBA" id="ARBA00022574"/>
    </source>
</evidence>
<evidence type="ECO:0000259" key="5">
    <source>
        <dbReference type="PROSITE" id="PS50837"/>
    </source>
</evidence>
<dbReference type="InterPro" id="IPR027417">
    <property type="entry name" value="P-loop_NTPase"/>
</dbReference>
<feature type="repeat" description="WD" evidence="3">
    <location>
        <begin position="1363"/>
        <end position="1404"/>
    </location>
</feature>
<dbReference type="InterPro" id="IPR056884">
    <property type="entry name" value="NPHP3-like_N"/>
</dbReference>
<feature type="region of interest" description="Disordered" evidence="4">
    <location>
        <begin position="988"/>
        <end position="1010"/>
    </location>
</feature>
<feature type="repeat" description="WD" evidence="3">
    <location>
        <begin position="1056"/>
        <end position="1097"/>
    </location>
</feature>
<dbReference type="Pfam" id="PF24883">
    <property type="entry name" value="NPHP3_N"/>
    <property type="match status" value="1"/>
</dbReference>
<dbReference type="SUPFAM" id="SSF50998">
    <property type="entry name" value="Quinoprotein alcohol dehydrogenase-like"/>
    <property type="match status" value="1"/>
</dbReference>
<dbReference type="SUPFAM" id="SSF50978">
    <property type="entry name" value="WD40 repeat-like"/>
    <property type="match status" value="1"/>
</dbReference>
<evidence type="ECO:0000256" key="2">
    <source>
        <dbReference type="ARBA" id="ARBA00022737"/>
    </source>
</evidence>
<dbReference type="PANTHER" id="PTHR44019:SF8">
    <property type="entry name" value="POC1 CENTRIOLAR PROTEIN HOMOLOG"/>
    <property type="match status" value="1"/>
</dbReference>
<feature type="repeat" description="WD" evidence="3">
    <location>
        <begin position="1276"/>
        <end position="1317"/>
    </location>
</feature>
<evidence type="ECO:0000256" key="3">
    <source>
        <dbReference type="PROSITE-ProRule" id="PRU00221"/>
    </source>
</evidence>
<dbReference type="PROSITE" id="PS50294">
    <property type="entry name" value="WD_REPEATS_REGION"/>
    <property type="match status" value="8"/>
</dbReference>
<dbReference type="PRINTS" id="PR00320">
    <property type="entry name" value="GPROTEINBRPT"/>
</dbReference>
<dbReference type="EMBL" id="CAJMXA010000347">
    <property type="protein sequence ID" value="CAE6427211.1"/>
    <property type="molecule type" value="Genomic_DNA"/>
</dbReference>
<protein>
    <recommendedName>
        <fullName evidence="5">NACHT domain-containing protein</fullName>
    </recommendedName>
</protein>
<feature type="repeat" description="WD" evidence="3">
    <location>
        <begin position="945"/>
        <end position="970"/>
    </location>
</feature>
<dbReference type="InterPro" id="IPR011047">
    <property type="entry name" value="Quinoprotein_ADH-like_sf"/>
</dbReference>
<feature type="non-terminal residue" evidence="6">
    <location>
        <position position="1606"/>
    </location>
</feature>
<name>A0A8H2XH42_9AGAM</name>
<feature type="repeat" description="WD" evidence="3">
    <location>
        <begin position="1448"/>
        <end position="1489"/>
    </location>
</feature>
<reference evidence="6" key="1">
    <citation type="submission" date="2021-01" db="EMBL/GenBank/DDBJ databases">
        <authorList>
            <person name="Kaushik A."/>
        </authorList>
    </citation>
    <scope>NUCLEOTIDE SEQUENCE</scope>
    <source>
        <strain evidence="6">AG6-10EEA</strain>
    </source>
</reference>
<accession>A0A8H2XH42</accession>
<proteinExistence type="predicted"/>
<sequence length="1606" mass="174530">GKLRLVPPSNCHHHGILLPPPSVSIICYGMPPGPPNIGDVGASSFRNSMRRGFQKAMDAITGHGKSPSSLQSSPAHLQTASTLSLQPTVESKVGPYLPMNASQQDLIPILQISEEQPSKAIPTPSVSSPDYPSVTIALPNITFQNPTPENISTIVNPDSRCSSWPRLRKSLHALHNTVEAFPPFYSVIGTLISCLDFVQVSRITLAEHRQEYSLLISDIADHVTTLDKFIRESKSATISDCVANTVISLTEEANFIRKRKEQGVISMALDANEASDAIARCYRRIDTILRQLQIDADLSTWSVANEILANKRLDGLSLVKLASYDSALPANIVRQKCTDNTRTEILTGTNIWLNEPKTAKIYWMSGMAGTGKTTIAYSLASAFAHRKQLGASYFCSRVLSDCRDVRRIIPTIAYQLARYSRPFQAEVCKALESDPDLGTKEMALQFERLLKAPLRVVRGALPNNVVVVVDALDECDDGEGVKNLIRKLFELAKETPIKVFISSRPEREIREEILSHEDSTRSILHLHTIDQAQVKEDIALYLRAELSFMSPSEQDIERLAELSGCLFIYAATAVRYIRSRSTNPQQRLQAVLSVTVQSNKKYAEIDSLYSRVLDVVFHDELEDYEIKTMQDILWTAVCIREPANVSTVAALSGIDDGDALGVLESLRSVLFISENNHLVSPLHASFTDYIFSPKRCGKYYCNETRHSYEIAHRCFGIMQAQLRFNICNLESSFHLDQCVANLSGRVQTFISQPLSYACRNWGNHLSSSISPTELREMLQDFLSNRLLFWMEVLNLTKSITSGVVLLQRARIWLQEQNADAAATTTILKMISDSINFVIAFSANPISDSTPHIYISALSFCSKSSLVSARYSARAPGLLSPHGDAMEKRGMGALATWRVGPRIRSLALSSDGDSLVFGGGNGTIGIINPYTGNTTVGPVNALVYGITKVALSPNGSRILFSGEDGTICTWDAGGEALLKGKRQTYEQILQSPPSGQPHPGDDSPISPIRAQPIRKTDVIRSVTFSPDGTLIASTSLFDNGITIWTLKDNSVTPSNHFLGHSQPVQSVAFSTNGRRVVSGSEDKTLRVWGVQKGDSIDEPFKGHEGAVLSVVVSHDGKRAASGSADSTIRIWTIDKLTKDLLLPSSAPFKGHHGEIHTVTFSPDSSLVASGSSDATVRVWNTQNATLIAGPFVGHSGPVLSVLFSSDADRIFSVSEDETIRLWSIGHTPLVSDSSKGATGRVRSIGVSPDGTCVVSGSDDGTLSVRSIQDGQLIGGLLLGHTGPVNSVAFSPDGQVIASGSDDGTVRVWSSESHIQLISSGGRYKAGVRSVSFSPDGKCIASGSLSNKGVHLWDAQNGTPFADPFQGHHNGIMSVAFSPDGGRVVSGSPDMTIRIWDAQDGSPIDSPFTSQTRWVCSVAFSPDGTKVAFTDDELIRIWTSHGGMEAAPPLVGHTGRVNSVAFSPDGMYIASGSSDKTVRLWDVQTGKPIGIPFGGHTDKVESVAFSPDGSIIASGSHDRTIRITDTDFIRGNLGDTPIGSWSISEEGWAINKDGHHLFWVPHDLRDILPRAEQRLVIGPQGAIRINYVDPRIKLGPQWPECFTNCTLL</sequence>
<dbReference type="PROSITE" id="PS50082">
    <property type="entry name" value="WD_REPEATS_2"/>
    <property type="match status" value="9"/>
</dbReference>
<feature type="repeat" description="WD" evidence="3">
    <location>
        <begin position="1190"/>
        <end position="1223"/>
    </location>
</feature>
<dbReference type="PROSITE" id="PS50837">
    <property type="entry name" value="NACHT"/>
    <property type="match status" value="1"/>
</dbReference>
<dbReference type="PANTHER" id="PTHR44019">
    <property type="entry name" value="WD REPEAT-CONTAINING PROTEIN 55"/>
    <property type="match status" value="1"/>
</dbReference>
<dbReference type="PROSITE" id="PS00678">
    <property type="entry name" value="WD_REPEATS_1"/>
    <property type="match status" value="3"/>
</dbReference>
<dbReference type="SMART" id="SM00320">
    <property type="entry name" value="WD40"/>
    <property type="match status" value="14"/>
</dbReference>
<feature type="repeat" description="WD" evidence="3">
    <location>
        <begin position="1147"/>
        <end position="1188"/>
    </location>
</feature>
<keyword evidence="2" id="KW-0677">Repeat</keyword>
<dbReference type="InterPro" id="IPR050505">
    <property type="entry name" value="WDR55/POC1"/>
</dbReference>
<comment type="caution">
    <text evidence="6">The sequence shown here is derived from an EMBL/GenBank/DDBJ whole genome shotgun (WGS) entry which is preliminary data.</text>
</comment>
<dbReference type="Pfam" id="PF00400">
    <property type="entry name" value="WD40"/>
    <property type="match status" value="13"/>
</dbReference>
<dbReference type="InterPro" id="IPR020472">
    <property type="entry name" value="WD40_PAC1"/>
</dbReference>
<dbReference type="Proteomes" id="UP000663853">
    <property type="component" value="Unassembled WGS sequence"/>
</dbReference>
<dbReference type="CDD" id="cd00200">
    <property type="entry name" value="WD40"/>
    <property type="match status" value="2"/>
</dbReference>
<organism evidence="6 7">
    <name type="scientific">Rhizoctonia solani</name>
    <dbReference type="NCBI Taxonomy" id="456999"/>
    <lineage>
        <taxon>Eukaryota</taxon>
        <taxon>Fungi</taxon>
        <taxon>Dikarya</taxon>
        <taxon>Basidiomycota</taxon>
        <taxon>Agaricomycotina</taxon>
        <taxon>Agaricomycetes</taxon>
        <taxon>Cantharellales</taxon>
        <taxon>Ceratobasidiaceae</taxon>
        <taxon>Rhizoctonia</taxon>
    </lineage>
</organism>
<keyword evidence="1 3" id="KW-0853">WD repeat</keyword>
<dbReference type="InterPro" id="IPR036322">
    <property type="entry name" value="WD40_repeat_dom_sf"/>
</dbReference>
<dbReference type="InterPro" id="IPR001680">
    <property type="entry name" value="WD40_rpt"/>
</dbReference>
<dbReference type="Gene3D" id="3.40.50.300">
    <property type="entry name" value="P-loop containing nucleotide triphosphate hydrolases"/>
    <property type="match status" value="1"/>
</dbReference>
<dbReference type="InterPro" id="IPR015943">
    <property type="entry name" value="WD40/YVTN_repeat-like_dom_sf"/>
</dbReference>
<feature type="repeat" description="WD" evidence="3">
    <location>
        <begin position="1099"/>
        <end position="1133"/>
    </location>
</feature>
<dbReference type="InterPro" id="IPR007111">
    <property type="entry name" value="NACHT_NTPase"/>
</dbReference>
<feature type="repeat" description="WD" evidence="3">
    <location>
        <begin position="1491"/>
        <end position="1523"/>
    </location>
</feature>
<dbReference type="InterPro" id="IPR019775">
    <property type="entry name" value="WD40_repeat_CS"/>
</dbReference>
<dbReference type="Gene3D" id="2.130.10.10">
    <property type="entry name" value="YVTN repeat-like/Quinoprotein amine dehydrogenase"/>
    <property type="match status" value="5"/>
</dbReference>
<evidence type="ECO:0000313" key="7">
    <source>
        <dbReference type="Proteomes" id="UP000663853"/>
    </source>
</evidence>
<feature type="domain" description="NACHT" evidence="5">
    <location>
        <begin position="360"/>
        <end position="505"/>
    </location>
</feature>